<feature type="domain" description="ABC transmembrane type-1" evidence="9">
    <location>
        <begin position="320"/>
        <end position="510"/>
    </location>
</feature>
<feature type="transmembrane region" description="Helical" evidence="8">
    <location>
        <begin position="231"/>
        <end position="254"/>
    </location>
</feature>
<keyword evidence="6 8" id="KW-1133">Transmembrane helix</keyword>
<evidence type="ECO:0000256" key="5">
    <source>
        <dbReference type="ARBA" id="ARBA00022692"/>
    </source>
</evidence>
<evidence type="ECO:0000256" key="3">
    <source>
        <dbReference type="ARBA" id="ARBA00022475"/>
    </source>
</evidence>
<feature type="transmembrane region" description="Helical" evidence="8">
    <location>
        <begin position="384"/>
        <end position="403"/>
    </location>
</feature>
<dbReference type="InterPro" id="IPR035906">
    <property type="entry name" value="MetI-like_sf"/>
</dbReference>
<protein>
    <submittedName>
        <fullName evidence="10">Iron ABC transporter permease</fullName>
    </submittedName>
</protein>
<dbReference type="PANTHER" id="PTHR43357">
    <property type="entry name" value="INNER MEMBRANE ABC TRANSPORTER PERMEASE PROTEIN YDCV"/>
    <property type="match status" value="1"/>
</dbReference>
<keyword evidence="7 8" id="KW-0472">Membrane</keyword>
<dbReference type="GO" id="GO:0055085">
    <property type="term" value="P:transmembrane transport"/>
    <property type="evidence" value="ECO:0007669"/>
    <property type="project" value="InterPro"/>
</dbReference>
<evidence type="ECO:0000256" key="2">
    <source>
        <dbReference type="ARBA" id="ARBA00022448"/>
    </source>
</evidence>
<feature type="transmembrane region" description="Helical" evidence="8">
    <location>
        <begin position="12"/>
        <end position="36"/>
    </location>
</feature>
<feature type="transmembrane region" description="Helical" evidence="8">
    <location>
        <begin position="94"/>
        <end position="115"/>
    </location>
</feature>
<name>A0A0N0ZR13_THESC</name>
<evidence type="ECO:0000256" key="8">
    <source>
        <dbReference type="RuleBase" id="RU363032"/>
    </source>
</evidence>
<comment type="similarity">
    <text evidence="8">Belongs to the binding-protein-dependent transport system permease family.</text>
</comment>
<organism evidence="10 11">
    <name type="scientific">Thermus scotoductus</name>
    <dbReference type="NCBI Taxonomy" id="37636"/>
    <lineage>
        <taxon>Bacteria</taxon>
        <taxon>Thermotogati</taxon>
        <taxon>Deinococcota</taxon>
        <taxon>Deinococci</taxon>
        <taxon>Thermales</taxon>
        <taxon>Thermaceae</taxon>
        <taxon>Thermus</taxon>
    </lineage>
</organism>
<dbReference type="PANTHER" id="PTHR43357:SF3">
    <property type="entry name" value="FE(3+)-TRANSPORT SYSTEM PERMEASE PROTEIN FBPB 2"/>
    <property type="match status" value="1"/>
</dbReference>
<sequence>MTSARRLHQLPGLLPFLVPALLTGGGVALPLLYLALRALEADPETLRDILLRPKNLELVKNTLSLLLGVLLFTTLIALPLAFLTTRTDLKGKRLFSILLTLPLAIPGYVGAYVILSATGPGGILPLPRLEGYWGALLVLSLITYPYLFLGLRAAFLGLDPSLEEAARTLGVGPLRTFFQVVFPQLLPALLSGYLVVGLHVLGDFGTVSLLRYETFSYAIYLQYSAAFDRVYAAWLALFLLLFTGGLLLLEGAFLRRLSLARTGKGSGKKARSVRLGRFTPWAYLLLLLPVLLALVLPLYALFHLASRFPREHLTGLWEALSHSAMAAIPASFLAVGMALPIAYLAVRYPSPASRFLERLGYLGYTVPPLAFALAWIFFSLKSLPFLYGTLPLLILVLAFHFLAEGLGPVRAALYQVPRRLEEAARILGDTPTRAFFRVTFPLLWRGAVAGGALAFIGAVKELPITLLLAPMGYSTLSTRVFGYTQEAMFAEAAPFALLIVLLSAAFVGVLLWSERRF</sequence>
<dbReference type="CDD" id="cd06261">
    <property type="entry name" value="TM_PBP2"/>
    <property type="match status" value="2"/>
</dbReference>
<dbReference type="GO" id="GO:0005886">
    <property type="term" value="C:plasma membrane"/>
    <property type="evidence" value="ECO:0007669"/>
    <property type="project" value="UniProtKB-SubCell"/>
</dbReference>
<evidence type="ECO:0000313" key="10">
    <source>
        <dbReference type="EMBL" id="KPD32903.1"/>
    </source>
</evidence>
<dbReference type="Pfam" id="PF00528">
    <property type="entry name" value="BPD_transp_1"/>
    <property type="match status" value="2"/>
</dbReference>
<dbReference type="Proteomes" id="UP000053099">
    <property type="component" value="Unassembled WGS sequence"/>
</dbReference>
<dbReference type="AlphaFoldDB" id="A0A0N0ZR13"/>
<proteinExistence type="inferred from homology"/>
<reference evidence="10 11" key="1">
    <citation type="submission" date="2015-09" db="EMBL/GenBank/DDBJ databases">
        <title>Draft genome sequence of Thermus scotoductus strain K1 isolated from a geothermal spring in Nagorno-Karabakh, Armenia.</title>
        <authorList>
            <person name="Saghatelyan A."/>
            <person name="Poghosyan L."/>
            <person name="Panosyan H."/>
            <person name="Birkeland N.-K."/>
        </authorList>
    </citation>
    <scope>NUCLEOTIDE SEQUENCE [LARGE SCALE GENOMIC DNA]</scope>
    <source>
        <strain evidence="10 11">K1</strain>
    </source>
</reference>
<evidence type="ECO:0000259" key="9">
    <source>
        <dbReference type="PROSITE" id="PS50928"/>
    </source>
</evidence>
<keyword evidence="4" id="KW-0997">Cell inner membrane</keyword>
<dbReference type="Gene3D" id="1.10.3720.10">
    <property type="entry name" value="MetI-like"/>
    <property type="match status" value="2"/>
</dbReference>
<evidence type="ECO:0000256" key="6">
    <source>
        <dbReference type="ARBA" id="ARBA00022989"/>
    </source>
</evidence>
<keyword evidence="3" id="KW-1003">Cell membrane</keyword>
<feature type="transmembrane region" description="Helical" evidence="8">
    <location>
        <begin position="358"/>
        <end position="378"/>
    </location>
</feature>
<accession>A0A0N0ZR13</accession>
<dbReference type="InterPro" id="IPR000515">
    <property type="entry name" value="MetI-like"/>
</dbReference>
<feature type="transmembrane region" description="Helical" evidence="8">
    <location>
        <begin position="322"/>
        <end position="346"/>
    </location>
</feature>
<evidence type="ECO:0000313" key="11">
    <source>
        <dbReference type="Proteomes" id="UP000053099"/>
    </source>
</evidence>
<evidence type="ECO:0000256" key="7">
    <source>
        <dbReference type="ARBA" id="ARBA00023136"/>
    </source>
</evidence>
<feature type="transmembrane region" description="Helical" evidence="8">
    <location>
        <begin position="176"/>
        <end position="201"/>
    </location>
</feature>
<keyword evidence="2 8" id="KW-0813">Transport</keyword>
<feature type="transmembrane region" description="Helical" evidence="8">
    <location>
        <begin position="489"/>
        <end position="512"/>
    </location>
</feature>
<dbReference type="PATRIC" id="fig|37636.3.peg.1471"/>
<feature type="transmembrane region" description="Helical" evidence="8">
    <location>
        <begin position="281"/>
        <end position="302"/>
    </location>
</feature>
<comment type="caution">
    <text evidence="10">The sequence shown here is derived from an EMBL/GenBank/DDBJ whole genome shotgun (WGS) entry which is preliminary data.</text>
</comment>
<dbReference type="PROSITE" id="PS50928">
    <property type="entry name" value="ABC_TM1"/>
    <property type="match status" value="2"/>
</dbReference>
<feature type="transmembrane region" description="Helical" evidence="8">
    <location>
        <begin position="63"/>
        <end position="82"/>
    </location>
</feature>
<evidence type="ECO:0000256" key="4">
    <source>
        <dbReference type="ARBA" id="ARBA00022519"/>
    </source>
</evidence>
<feature type="transmembrane region" description="Helical" evidence="8">
    <location>
        <begin position="442"/>
        <end position="469"/>
    </location>
</feature>
<feature type="domain" description="ABC transmembrane type-1" evidence="9">
    <location>
        <begin position="59"/>
        <end position="248"/>
    </location>
</feature>
<gene>
    <name evidence="10" type="ORF">AN926_01550</name>
</gene>
<keyword evidence="5 8" id="KW-0812">Transmembrane</keyword>
<evidence type="ECO:0000256" key="1">
    <source>
        <dbReference type="ARBA" id="ARBA00004429"/>
    </source>
</evidence>
<dbReference type="SUPFAM" id="SSF161098">
    <property type="entry name" value="MetI-like"/>
    <property type="match status" value="2"/>
</dbReference>
<dbReference type="EMBL" id="LJJR01000004">
    <property type="protein sequence ID" value="KPD32903.1"/>
    <property type="molecule type" value="Genomic_DNA"/>
</dbReference>
<comment type="subcellular location">
    <subcellularLocation>
        <location evidence="1">Cell inner membrane</location>
        <topology evidence="1">Multi-pass membrane protein</topology>
    </subcellularLocation>
    <subcellularLocation>
        <location evidence="8">Cell membrane</location>
        <topology evidence="8">Multi-pass membrane protein</topology>
    </subcellularLocation>
</comment>
<feature type="transmembrane region" description="Helical" evidence="8">
    <location>
        <begin position="135"/>
        <end position="155"/>
    </location>
</feature>